<keyword evidence="2" id="KW-0456">Lyase</keyword>
<dbReference type="Proteomes" id="UP001165289">
    <property type="component" value="Unassembled WGS sequence"/>
</dbReference>
<dbReference type="Gene3D" id="3.90.1640.20">
    <property type="entry name" value="TON_0340"/>
    <property type="match status" value="1"/>
</dbReference>
<dbReference type="Pfam" id="PF14336">
    <property type="entry name" value="GLUCM-like_C"/>
    <property type="match status" value="1"/>
</dbReference>
<dbReference type="Pfam" id="PF07286">
    <property type="entry name" value="D-Glu_cyclase"/>
    <property type="match status" value="1"/>
</dbReference>
<sequence>MKANLLSKYSSKQGRELIRTGKHTTTTAGFCYNNIQTNIVLLEKSNADKFKLFCQLNPVPCPVHYISSPNEFTATPLATNSDVRYDVGKYRVIENGIHTNTVTSLQEFPLIDYVTFYIGCSYTFEHALLNAGIPQRHIEQHRNVAMYTTNIPCVPIPPFDCNMIVSMRYIPFVMLKLTHDLCGTFPLSHGAPIWVGNPNKIGIAKLDHNEIGEYSTPSEGDVPVFWGCGVTTQNAIMSAKIDRVFSHYPGHMFISDIQTEPKPIAPSEMVVFNNPPNVAVSFVSSQTADVINKLQVLISNDLNNRGMTNLVVEGDLLKSCLYLSHSDTVAIISEFPCHFEFEVPYETDGIPGVFAVAKVLSSLGKKVTLLYSRKLMGDILSKCLAQFEWSEKGIELKSLASMASSISNDNPYDCLLTIEHSGPAKDGKYYTMKGVDITQYCGELVTEINGKMLFKKAISVGDGGNEWGMGKVSENVTKYVDKGDLIGNTNVADFLVSAGVSNWGGYAIAAGILAARNCIIHRRYVMNGVRYQICTHKSQDLFSKTEQRKLLSVMCELGIRDGMSKELGLRVDGLDIDVHEKVIEAIAQLLVETPNSN</sequence>
<name>A0AAV7JGI9_9METZ</name>
<feature type="domain" description="D-glutamate cyclase-like C-terminal" evidence="3">
    <location>
        <begin position="294"/>
        <end position="586"/>
    </location>
</feature>
<dbReference type="PANTHER" id="PTHR32022:SF10">
    <property type="entry name" value="D-GLUTAMATE CYCLASE, MITOCHONDRIAL"/>
    <property type="match status" value="1"/>
</dbReference>
<dbReference type="FunFam" id="3.30.2040.10:FF:000001">
    <property type="entry name" value="D-glutamate cyclase, mitochondrial"/>
    <property type="match status" value="1"/>
</dbReference>
<comment type="caution">
    <text evidence="4">The sequence shown here is derived from an EMBL/GenBank/DDBJ whole genome shotgun (WGS) entry which is preliminary data.</text>
</comment>
<dbReference type="InterPro" id="IPR025504">
    <property type="entry name" value="GLUCM_C"/>
</dbReference>
<evidence type="ECO:0000256" key="2">
    <source>
        <dbReference type="ARBA" id="ARBA00023239"/>
    </source>
</evidence>
<dbReference type="Gene3D" id="3.40.1640.10">
    <property type="entry name" value="PSTPO5379-like"/>
    <property type="match status" value="1"/>
</dbReference>
<organism evidence="4 5">
    <name type="scientific">Oopsacas minuta</name>
    <dbReference type="NCBI Taxonomy" id="111878"/>
    <lineage>
        <taxon>Eukaryota</taxon>
        <taxon>Metazoa</taxon>
        <taxon>Porifera</taxon>
        <taxon>Hexactinellida</taxon>
        <taxon>Hexasterophora</taxon>
        <taxon>Lyssacinosida</taxon>
        <taxon>Leucopsacidae</taxon>
        <taxon>Oopsacas</taxon>
    </lineage>
</organism>
<accession>A0AAV7JGI9</accession>
<comment type="similarity">
    <text evidence="1">Belongs to the D-glutamate cyclase family.</text>
</comment>
<dbReference type="SUPFAM" id="SSF160920">
    <property type="entry name" value="PSTPO5379-like"/>
    <property type="match status" value="1"/>
</dbReference>
<dbReference type="Gene3D" id="3.30.2040.10">
    <property type="entry name" value="PSTPO5379-like domain"/>
    <property type="match status" value="1"/>
</dbReference>
<dbReference type="GO" id="GO:0047820">
    <property type="term" value="F:D-glutamate cyclase activity"/>
    <property type="evidence" value="ECO:0007669"/>
    <property type="project" value="TreeGrafter"/>
</dbReference>
<dbReference type="EMBL" id="JAKMXF010000335">
    <property type="protein sequence ID" value="KAI6647926.1"/>
    <property type="molecule type" value="Genomic_DNA"/>
</dbReference>
<evidence type="ECO:0000313" key="5">
    <source>
        <dbReference type="Proteomes" id="UP001165289"/>
    </source>
</evidence>
<gene>
    <name evidence="4" type="ORF">LOD99_8387</name>
</gene>
<dbReference type="GO" id="GO:0006536">
    <property type="term" value="P:glutamate metabolic process"/>
    <property type="evidence" value="ECO:0007669"/>
    <property type="project" value="TreeGrafter"/>
</dbReference>
<keyword evidence="5" id="KW-1185">Reference proteome</keyword>
<dbReference type="InterPro" id="IPR038021">
    <property type="entry name" value="Putative_hydro-lyase"/>
</dbReference>
<reference evidence="4 5" key="1">
    <citation type="journal article" date="2023" name="BMC Biol.">
        <title>The compact genome of the sponge Oopsacas minuta (Hexactinellida) is lacking key metazoan core genes.</title>
        <authorList>
            <person name="Santini S."/>
            <person name="Schenkelaars Q."/>
            <person name="Jourda C."/>
            <person name="Duchesne M."/>
            <person name="Belahbib H."/>
            <person name="Rocher C."/>
            <person name="Selva M."/>
            <person name="Riesgo A."/>
            <person name="Vervoort M."/>
            <person name="Leys S.P."/>
            <person name="Kodjabachian L."/>
            <person name="Le Bivic A."/>
            <person name="Borchiellini C."/>
            <person name="Claverie J.M."/>
            <person name="Renard E."/>
        </authorList>
    </citation>
    <scope>NUCLEOTIDE SEQUENCE [LARGE SCALE GENOMIC DNA]</scope>
    <source>
        <strain evidence="4">SPO-2</strain>
    </source>
</reference>
<evidence type="ECO:0000259" key="3">
    <source>
        <dbReference type="Pfam" id="PF14336"/>
    </source>
</evidence>
<evidence type="ECO:0000313" key="4">
    <source>
        <dbReference type="EMBL" id="KAI6647926.1"/>
    </source>
</evidence>
<proteinExistence type="inferred from homology"/>
<dbReference type="AlphaFoldDB" id="A0AAV7JGI9"/>
<dbReference type="InterPro" id="IPR009906">
    <property type="entry name" value="D-Glu_cyclase"/>
</dbReference>
<protein>
    <recommendedName>
        <fullName evidence="3">D-glutamate cyclase-like C-terminal domain-containing protein</fullName>
    </recommendedName>
</protein>
<evidence type="ECO:0000256" key="1">
    <source>
        <dbReference type="ARBA" id="ARBA00007896"/>
    </source>
</evidence>
<dbReference type="PANTHER" id="PTHR32022">
    <property type="entry name" value="D-GLUTAMATE CYCLASE, MITOCHONDRIAL"/>
    <property type="match status" value="1"/>
</dbReference>